<organism evidence="1 2">
    <name type="scientific">Nostoc cycadae WK-1</name>
    <dbReference type="NCBI Taxonomy" id="1861711"/>
    <lineage>
        <taxon>Bacteria</taxon>
        <taxon>Bacillati</taxon>
        <taxon>Cyanobacteriota</taxon>
        <taxon>Cyanophyceae</taxon>
        <taxon>Nostocales</taxon>
        <taxon>Nostocaceae</taxon>
        <taxon>Nostoc</taxon>
    </lineage>
</organism>
<dbReference type="RefSeq" id="WP_187308094.1">
    <property type="nucleotide sequence ID" value="NZ_DF978425.1"/>
</dbReference>
<gene>
    <name evidence="1" type="ORF">NCWK1_1773</name>
</gene>
<protein>
    <submittedName>
        <fullName evidence="1">Uncharacterized protein</fullName>
    </submittedName>
</protein>
<name>A0A2H6LFN0_9NOSO</name>
<evidence type="ECO:0000313" key="1">
    <source>
        <dbReference type="EMBL" id="GBE92020.1"/>
    </source>
</evidence>
<sequence length="47" mass="5225">MKITKGILKTIELAEMLIIANEISAKDAIALENFDELEDSIQCNAFL</sequence>
<accession>A0A2H6LFN0</accession>
<evidence type="ECO:0000313" key="2">
    <source>
        <dbReference type="Proteomes" id="UP000236527"/>
    </source>
</evidence>
<reference evidence="2" key="1">
    <citation type="journal article" date="2018" name="Genome Announc.">
        <title>Draft Genome Sequence of the Nitrogen-Fixing and Hormogonia-Inducing Cyanobacterium Nostoc cycadae Strain WK-1, Isolated from the Coralloid Roots of Cycas revoluta.</title>
        <authorList>
            <person name="Kanesaki Y."/>
            <person name="Hirose M."/>
            <person name="Hirose Y."/>
            <person name="Fujisawa T."/>
            <person name="Nakamura Y."/>
            <person name="Watanabe S."/>
            <person name="Matsunaga S."/>
            <person name="Uchida H."/>
            <person name="Murakami A."/>
        </authorList>
    </citation>
    <scope>NUCLEOTIDE SEQUENCE [LARGE SCALE GENOMIC DNA]</scope>
    <source>
        <strain evidence="2">WK-1</strain>
    </source>
</reference>
<proteinExistence type="predicted"/>
<comment type="caution">
    <text evidence="1">The sequence shown here is derived from an EMBL/GenBank/DDBJ whole genome shotgun (WGS) entry which is preliminary data.</text>
</comment>
<dbReference type="AlphaFoldDB" id="A0A2H6LFN0"/>
<dbReference type="Proteomes" id="UP000236527">
    <property type="component" value="Unassembled WGS sequence"/>
</dbReference>
<dbReference type="EMBL" id="BDGE01000029">
    <property type="protein sequence ID" value="GBE92020.1"/>
    <property type="molecule type" value="Genomic_DNA"/>
</dbReference>
<keyword evidence="2" id="KW-1185">Reference proteome</keyword>